<reference evidence="10 13" key="2">
    <citation type="submission" date="2023-12" db="EMBL/GenBank/DDBJ databases">
        <title>Genome sequencing of Xanthomonas floridensis.</title>
        <authorList>
            <person name="Greer S."/>
            <person name="Harrison J."/>
            <person name="Grant M."/>
            <person name="Vicente J."/>
            <person name="Studholme D."/>
        </authorList>
    </citation>
    <scope>NUCLEOTIDE SEQUENCE [LARGE SCALE GENOMIC DNA]</scope>
    <source>
        <strain evidence="10 13">WHRI 8848</strain>
    </source>
</reference>
<keyword evidence="8 9" id="KW-0472">Membrane</keyword>
<dbReference type="Proteomes" id="UP000077659">
    <property type="component" value="Unassembled WGS sequence"/>
</dbReference>
<dbReference type="STRING" id="1843580.A7D17_08305"/>
<evidence type="ECO:0000256" key="1">
    <source>
        <dbReference type="ARBA" id="ARBA00022448"/>
    </source>
</evidence>
<feature type="transmembrane region" description="Helical" evidence="9">
    <location>
        <begin position="415"/>
        <end position="440"/>
    </location>
</feature>
<evidence type="ECO:0000313" key="13">
    <source>
        <dbReference type="Proteomes" id="UP001303614"/>
    </source>
</evidence>
<evidence type="ECO:0000256" key="7">
    <source>
        <dbReference type="ARBA" id="ARBA00023065"/>
    </source>
</evidence>
<dbReference type="EMBL" id="LXNG01000057">
    <property type="protein sequence ID" value="OAG65438.1"/>
    <property type="molecule type" value="Genomic_DNA"/>
</dbReference>
<dbReference type="PIRSF" id="PIRSF001294">
    <property type="entry name" value="K_ATPaseA"/>
    <property type="match status" value="1"/>
</dbReference>
<feature type="transmembrane region" description="Helical" evidence="9">
    <location>
        <begin position="569"/>
        <end position="591"/>
    </location>
</feature>
<name>A0A1A9M5C0_9XANT</name>
<evidence type="ECO:0000313" key="11">
    <source>
        <dbReference type="EMBL" id="OAG65438.1"/>
    </source>
</evidence>
<evidence type="ECO:0000256" key="4">
    <source>
        <dbReference type="ARBA" id="ARBA00022692"/>
    </source>
</evidence>
<keyword evidence="13" id="KW-1185">Reference proteome</keyword>
<feature type="transmembrane region" description="Helical" evidence="9">
    <location>
        <begin position="332"/>
        <end position="351"/>
    </location>
</feature>
<protein>
    <recommendedName>
        <fullName evidence="9">Potassium-transporting ATPase potassium-binding subunit</fullName>
    </recommendedName>
    <alternativeName>
        <fullName evidence="9">ATP phosphohydrolase [potassium-transporting] A chain</fullName>
    </alternativeName>
    <alternativeName>
        <fullName evidence="9">Potassium-binding and translocating subunit A</fullName>
    </alternativeName>
    <alternativeName>
        <fullName evidence="9">Potassium-translocating ATPase A chain</fullName>
    </alternativeName>
</protein>
<dbReference type="GO" id="GO:0030955">
    <property type="term" value="F:potassium ion binding"/>
    <property type="evidence" value="ECO:0007669"/>
    <property type="project" value="UniProtKB-UniRule"/>
</dbReference>
<comment type="subunit">
    <text evidence="9">The system is composed of three essential subunits: KdpA, KdpB and KdpC.</text>
</comment>
<dbReference type="NCBIfam" id="TIGR00680">
    <property type="entry name" value="kdpA"/>
    <property type="match status" value="1"/>
</dbReference>
<evidence type="ECO:0000256" key="2">
    <source>
        <dbReference type="ARBA" id="ARBA00022475"/>
    </source>
</evidence>
<dbReference type="RefSeq" id="WP_064510891.1">
    <property type="nucleotide sequence ID" value="NZ_JAYFSN010000008.1"/>
</dbReference>
<dbReference type="Pfam" id="PF03814">
    <property type="entry name" value="KdpA"/>
    <property type="match status" value="1"/>
</dbReference>
<evidence type="ECO:0000256" key="3">
    <source>
        <dbReference type="ARBA" id="ARBA00022538"/>
    </source>
</evidence>
<feature type="transmembrane region" description="Helical" evidence="9">
    <location>
        <begin position="304"/>
        <end position="325"/>
    </location>
</feature>
<feature type="transmembrane region" description="Helical" evidence="9">
    <location>
        <begin position="61"/>
        <end position="80"/>
    </location>
</feature>
<dbReference type="Proteomes" id="UP001303614">
    <property type="component" value="Unassembled WGS sequence"/>
</dbReference>
<evidence type="ECO:0000256" key="6">
    <source>
        <dbReference type="ARBA" id="ARBA00022989"/>
    </source>
</evidence>
<dbReference type="HAMAP" id="MF_00275">
    <property type="entry name" value="KdpA"/>
    <property type="match status" value="1"/>
</dbReference>
<evidence type="ECO:0000256" key="9">
    <source>
        <dbReference type="HAMAP-Rule" id="MF_00275"/>
    </source>
</evidence>
<dbReference type="GO" id="GO:0005886">
    <property type="term" value="C:plasma membrane"/>
    <property type="evidence" value="ECO:0007669"/>
    <property type="project" value="UniProtKB-SubCell"/>
</dbReference>
<keyword evidence="6 9" id="KW-1133">Transmembrane helix</keyword>
<gene>
    <name evidence="9 10" type="primary">kdpA</name>
    <name evidence="11" type="ORF">A7D17_08305</name>
    <name evidence="10" type="ORF">VB146_22115</name>
</gene>
<proteinExistence type="inferred from homology"/>
<feature type="transmembrane region" description="Helical" evidence="9">
    <location>
        <begin position="6"/>
        <end position="23"/>
    </location>
</feature>
<dbReference type="InterPro" id="IPR004623">
    <property type="entry name" value="KdpA"/>
</dbReference>
<organism evidence="11 12">
    <name type="scientific">Xanthomonas floridensis</name>
    <dbReference type="NCBI Taxonomy" id="1843580"/>
    <lineage>
        <taxon>Bacteria</taxon>
        <taxon>Pseudomonadati</taxon>
        <taxon>Pseudomonadota</taxon>
        <taxon>Gammaproteobacteria</taxon>
        <taxon>Lysobacterales</taxon>
        <taxon>Lysobacteraceae</taxon>
        <taxon>Xanthomonas</taxon>
    </lineage>
</organism>
<comment type="similarity">
    <text evidence="9">Belongs to the KdpA family.</text>
</comment>
<evidence type="ECO:0000256" key="5">
    <source>
        <dbReference type="ARBA" id="ARBA00022958"/>
    </source>
</evidence>
<comment type="function">
    <text evidence="9">Part of the high-affinity ATP-driven potassium transport (or Kdp) system, which catalyzes the hydrolysis of ATP coupled with the electrogenic transport of potassium into the cytoplasm. This subunit binds the extracellular potassium ions and delivers the ions to the membrane domain of KdpB through an intramembrane tunnel.</text>
</comment>
<keyword evidence="3 9" id="KW-0633">Potassium transport</keyword>
<comment type="subcellular location">
    <subcellularLocation>
        <location evidence="9">Cell membrane</location>
        <topology evidence="9">Multi-pass membrane protein</topology>
    </subcellularLocation>
</comment>
<keyword evidence="1 9" id="KW-0813">Transport</keyword>
<feature type="transmembrane region" description="Helical" evidence="9">
    <location>
        <begin position="522"/>
        <end position="548"/>
    </location>
</feature>
<dbReference type="GO" id="GO:0008556">
    <property type="term" value="F:P-type potassium transmembrane transporter activity"/>
    <property type="evidence" value="ECO:0007669"/>
    <property type="project" value="InterPro"/>
</dbReference>
<dbReference type="OrthoDB" id="9763796at2"/>
<keyword evidence="7 9" id="KW-0406">Ion transport</keyword>
<comment type="caution">
    <text evidence="11">The sequence shown here is derived from an EMBL/GenBank/DDBJ whole genome shotgun (WGS) entry which is preliminary data.</text>
</comment>
<evidence type="ECO:0000256" key="8">
    <source>
        <dbReference type="ARBA" id="ARBA00023136"/>
    </source>
</evidence>
<feature type="transmembrane region" description="Helical" evidence="9">
    <location>
        <begin position="460"/>
        <end position="482"/>
    </location>
</feature>
<feature type="transmembrane region" description="Helical" evidence="9">
    <location>
        <begin position="132"/>
        <end position="155"/>
    </location>
</feature>
<dbReference type="AlphaFoldDB" id="A0A1A9M5C0"/>
<evidence type="ECO:0000313" key="10">
    <source>
        <dbReference type="EMBL" id="MEA5126491.1"/>
    </source>
</evidence>
<accession>A0A1A9M5C0</accession>
<keyword evidence="5 9" id="KW-0630">Potassium</keyword>
<feature type="transmembrane region" description="Helical" evidence="9">
    <location>
        <begin position="224"/>
        <end position="241"/>
    </location>
</feature>
<evidence type="ECO:0000313" key="12">
    <source>
        <dbReference type="Proteomes" id="UP000077659"/>
    </source>
</evidence>
<sequence>MTQTFLVYALAIVLAWPVGRYLAAVMRGAPMRGDGVFGLIERPLYALLGTRPQQGMSWRGYAMAFLISNLVVGLLTWGVFMTQAWLPLNPDAIPNMRWDTALHTMVSFLTNTNQQHYSGQSQLSYLSQMTGIVGLQVVTPMMGLALAVATLRALFGGRAIAGPSDALPASDATTGARPGMIGQDEAETALARHGGQPPSSSAEALPDADVGNYWADVIRASVRVLLPLCLLWTVLLGWQGVPSTLQGAATAVPLDSGAGMAKQTIPVGPVASMVAAKQLGTNGGGWYGPNSTVALENPTPLSNFLETLALVLLPMSVVFMVGYLTGRKRLTALVFGTMLTMSAASTALLLWSEAHSSSAASPALMEGKEVRIGADASALWAALTTQTSNGSVNAMHDSLAPLSGLVTLVDMLINAIWGGIGCGLQQFVVYLLLSVFLAGLMTGRTPELFGRKIEAREVQLLALLILLQPLVVLGFTAVALAVPALTANSNPGFHGISQVFYEYTSAFANNGSGFEGLGDATYWWNLSCSVVLALGRYPALILPLMVAARMAVKRRAPESAGSLQVETPTFALTLMAIVLVLTVLQFMPALVLGPIAEHLALAAS</sequence>
<keyword evidence="2 9" id="KW-1003">Cell membrane</keyword>
<dbReference type="EMBL" id="JAYFSO010000047">
    <property type="protein sequence ID" value="MEA5126491.1"/>
    <property type="molecule type" value="Genomic_DNA"/>
</dbReference>
<keyword evidence="4 9" id="KW-0812">Transmembrane</keyword>
<dbReference type="PANTHER" id="PTHR30607">
    <property type="entry name" value="POTASSIUM-TRANSPORTING ATPASE A CHAIN"/>
    <property type="match status" value="1"/>
</dbReference>
<dbReference type="PANTHER" id="PTHR30607:SF2">
    <property type="entry name" value="POTASSIUM-TRANSPORTING ATPASE POTASSIUM-BINDING SUBUNIT"/>
    <property type="match status" value="1"/>
</dbReference>
<reference evidence="11 12" key="1">
    <citation type="submission" date="2016-05" db="EMBL/GenBank/DDBJ databases">
        <title>Pathogenic, phenotypic and molecular characterisation of Xanthomonas nasturtii sp. nov. and Xanthomonas floridensis sp. nov., new species of Xanthomonas associated with watercress production in Florida.</title>
        <authorList>
            <person name="Vicente J.G."/>
            <person name="Rothwell S."/>
            <person name="Holub E.B."/>
            <person name="Studholme D.J."/>
        </authorList>
    </citation>
    <scope>NUCLEOTIDE SEQUENCE [LARGE SCALE GENOMIC DNA]</scope>
    <source>
        <strain evidence="11 12">WHRI 8848</strain>
    </source>
</reference>